<evidence type="ECO:0000313" key="2">
    <source>
        <dbReference type="Proteomes" id="UP000323324"/>
    </source>
</evidence>
<name>A0A8H2LHG9_9FLAO</name>
<reference evidence="1 2" key="1">
    <citation type="submission" date="2019-08" db="EMBL/GenBank/DDBJ databases">
        <title>Genomes of Antarctic Bizionia species.</title>
        <authorList>
            <person name="Bowman J.P."/>
        </authorList>
    </citation>
    <scope>NUCLEOTIDE SEQUENCE [LARGE SCALE GENOMIC DNA]</scope>
    <source>
        <strain evidence="1 2">HFD</strain>
    </source>
</reference>
<organism evidence="1 2">
    <name type="scientific">Bizionia saleffrena</name>
    <dbReference type="NCBI Taxonomy" id="291189"/>
    <lineage>
        <taxon>Bacteria</taxon>
        <taxon>Pseudomonadati</taxon>
        <taxon>Bacteroidota</taxon>
        <taxon>Flavobacteriia</taxon>
        <taxon>Flavobacteriales</taxon>
        <taxon>Flavobacteriaceae</taxon>
        <taxon>Bizionia</taxon>
    </lineage>
</organism>
<dbReference type="RefSeq" id="WP_148369480.1">
    <property type="nucleotide sequence ID" value="NZ_VSKM01000005.1"/>
</dbReference>
<dbReference type="EMBL" id="VSKM01000005">
    <property type="protein sequence ID" value="TYB76072.1"/>
    <property type="molecule type" value="Genomic_DNA"/>
</dbReference>
<gene>
    <name evidence="1" type="ORF">ES676_06365</name>
</gene>
<dbReference type="Proteomes" id="UP000323324">
    <property type="component" value="Unassembled WGS sequence"/>
</dbReference>
<evidence type="ECO:0000313" key="1">
    <source>
        <dbReference type="EMBL" id="TYB76072.1"/>
    </source>
</evidence>
<comment type="caution">
    <text evidence="1">The sequence shown here is derived from an EMBL/GenBank/DDBJ whole genome shotgun (WGS) entry which is preliminary data.</text>
</comment>
<proteinExistence type="predicted"/>
<dbReference type="AlphaFoldDB" id="A0A8H2LHG9"/>
<keyword evidence="2" id="KW-1185">Reference proteome</keyword>
<sequence length="317" mass="36893">METLSFYKVAILNKAGEEQVLNRFNGEVDFLEICDNFYNFLTNNIIHYFDNNGNKRTFSISSEVQYSKDTRSISTYFDSAYTGQSLDIRNGVTNELVYPVSKKEFQSRKMFSFFYIPKNSKYGYVVFQNKSKHGIKVVFETQSQKFLNESGYKDYRIILSPGLNFNYLSKMIENGKLKKVRLINYILSQDIQMSLWDSINLSSKDHEIRELKFNSKTENNLFKQELNSLFFSKLINNEKINFMGEYEVDEISFEITCDGCSKTFYVKDRSKVRPNVNVSSGMEYISGEPTNDSMVKISLGLINDLRSYKDLDFIEAA</sequence>
<accession>A0A8H2LHG9</accession>
<protein>
    <submittedName>
        <fullName evidence="1">Uncharacterized protein</fullName>
    </submittedName>
</protein>